<sequence length="251" mass="27183">MSNGGVEVERVFIGAGCNRIVNNVSWGACGLVAFGAQNAVAIFCPKTAQILTTLPGHKASVNCTCWIPSTKFAFKVKNAEHHFLLSGDTDGAIILWEFSVADREWTYVLQVPQPHKKGVTCISGIMISETDAVFASTSSDGAVYIWQLILPSSCGGDCKLSCLESLYVGSKPMVALSLAELPGSTGHLLLAMGGLDNKIHLYCGERTGKFVRACELKGHTDWIRSLDFSLPICTNGEMNTLLLAHFHIRYR</sequence>
<keyword evidence="2" id="KW-1185">Reference proteome</keyword>
<name>A0ACB7XKX4_9ERIC</name>
<comment type="caution">
    <text evidence="1">The sequence shown here is derived from an EMBL/GenBank/DDBJ whole genome shotgun (WGS) entry which is preliminary data.</text>
</comment>
<evidence type="ECO:0000313" key="1">
    <source>
        <dbReference type="EMBL" id="KAH7841307.1"/>
    </source>
</evidence>
<organism evidence="1 2">
    <name type="scientific">Vaccinium darrowii</name>
    <dbReference type="NCBI Taxonomy" id="229202"/>
    <lineage>
        <taxon>Eukaryota</taxon>
        <taxon>Viridiplantae</taxon>
        <taxon>Streptophyta</taxon>
        <taxon>Embryophyta</taxon>
        <taxon>Tracheophyta</taxon>
        <taxon>Spermatophyta</taxon>
        <taxon>Magnoliopsida</taxon>
        <taxon>eudicotyledons</taxon>
        <taxon>Gunneridae</taxon>
        <taxon>Pentapetalae</taxon>
        <taxon>asterids</taxon>
        <taxon>Ericales</taxon>
        <taxon>Ericaceae</taxon>
        <taxon>Vaccinioideae</taxon>
        <taxon>Vaccinieae</taxon>
        <taxon>Vaccinium</taxon>
    </lineage>
</organism>
<gene>
    <name evidence="1" type="ORF">Vadar_028189</name>
</gene>
<dbReference type="Proteomes" id="UP000828048">
    <property type="component" value="Chromosome 10"/>
</dbReference>
<evidence type="ECO:0000313" key="2">
    <source>
        <dbReference type="Proteomes" id="UP000828048"/>
    </source>
</evidence>
<dbReference type="EMBL" id="CM037160">
    <property type="protein sequence ID" value="KAH7841307.1"/>
    <property type="molecule type" value="Genomic_DNA"/>
</dbReference>
<reference evidence="1 2" key="1">
    <citation type="journal article" date="2021" name="Hortic Res">
        <title>High-quality reference genome and annotation aids understanding of berry development for evergreen blueberry (Vaccinium darrowii).</title>
        <authorList>
            <person name="Yu J."/>
            <person name="Hulse-Kemp A.M."/>
            <person name="Babiker E."/>
            <person name="Staton M."/>
        </authorList>
    </citation>
    <scope>NUCLEOTIDE SEQUENCE [LARGE SCALE GENOMIC DNA]</scope>
    <source>
        <strain evidence="2">cv. NJ 8807/NJ 8810</strain>
        <tissue evidence="1">Young leaf</tissue>
    </source>
</reference>
<accession>A0ACB7XKX4</accession>
<proteinExistence type="predicted"/>
<protein>
    <submittedName>
        <fullName evidence="1">Uncharacterized protein</fullName>
    </submittedName>
</protein>